<organism evidence="1 2">
    <name type="scientific">Camellia lanceoleosa</name>
    <dbReference type="NCBI Taxonomy" id="1840588"/>
    <lineage>
        <taxon>Eukaryota</taxon>
        <taxon>Viridiplantae</taxon>
        <taxon>Streptophyta</taxon>
        <taxon>Embryophyta</taxon>
        <taxon>Tracheophyta</taxon>
        <taxon>Spermatophyta</taxon>
        <taxon>Magnoliopsida</taxon>
        <taxon>eudicotyledons</taxon>
        <taxon>Gunneridae</taxon>
        <taxon>Pentapetalae</taxon>
        <taxon>asterids</taxon>
        <taxon>Ericales</taxon>
        <taxon>Theaceae</taxon>
        <taxon>Camellia</taxon>
    </lineage>
</organism>
<evidence type="ECO:0000313" key="2">
    <source>
        <dbReference type="Proteomes" id="UP001060215"/>
    </source>
</evidence>
<proteinExistence type="predicted"/>
<dbReference type="EMBL" id="CM045764">
    <property type="protein sequence ID" value="KAI8008809.1"/>
    <property type="molecule type" value="Genomic_DNA"/>
</dbReference>
<sequence>MRLSLSYKKPPLGSKLIISVSVRLSLPSLTIISLAMASAQGKWVKLEQKGSGPGARSSHAITIVGQKAYVFGGEFTPRVPVDNHMHVLDLNDLTWSVAEVTGDAPPPRVGVTMASIGETIYVFGGRDATHTELNELYSFDTVTNKWTLISSGDTGPAHRSYHSVTSDDRRVYVFGGCGVNGRLNDLWAYDGAEKKWIKFPLPGENCKPRGGPGLAVAQGKIWVVYGFSGVELDDVHFFDPVNEKWVQVETSGEKPTPRSVFSTVGIGKYIFISGGEVDPSDLGHLGAGQFSGDLYALDTETLVWQKWDDSSNSGDNHPGPRGWCAYAPGKRDEQPGLLVYGGNSPSNDRLGDIFFFTPSSLLA</sequence>
<gene>
    <name evidence="1" type="ORF">LOK49_LG07G02765</name>
</gene>
<protein>
    <submittedName>
        <fullName evidence="1">Nitrile-specifier protein 5</fullName>
    </submittedName>
</protein>
<comment type="caution">
    <text evidence="1">The sequence shown here is derived from an EMBL/GenBank/DDBJ whole genome shotgun (WGS) entry which is preliminary data.</text>
</comment>
<keyword evidence="2" id="KW-1185">Reference proteome</keyword>
<reference evidence="1 2" key="1">
    <citation type="journal article" date="2022" name="Plant J.">
        <title>Chromosome-level genome of Camellia lanceoleosa provides a valuable resource for understanding genome evolution and self-incompatibility.</title>
        <authorList>
            <person name="Gong W."/>
            <person name="Xiao S."/>
            <person name="Wang L."/>
            <person name="Liao Z."/>
            <person name="Chang Y."/>
            <person name="Mo W."/>
            <person name="Hu G."/>
            <person name="Li W."/>
            <person name="Zhao G."/>
            <person name="Zhu H."/>
            <person name="Hu X."/>
            <person name="Ji K."/>
            <person name="Xiang X."/>
            <person name="Song Q."/>
            <person name="Yuan D."/>
            <person name="Jin S."/>
            <person name="Zhang L."/>
        </authorList>
    </citation>
    <scope>NUCLEOTIDE SEQUENCE [LARGE SCALE GENOMIC DNA]</scope>
    <source>
        <strain evidence="1">SQ_2022a</strain>
    </source>
</reference>
<accession>A0ACC0H7A2</accession>
<dbReference type="Proteomes" id="UP001060215">
    <property type="component" value="Chromosome 7"/>
</dbReference>
<name>A0ACC0H7A2_9ERIC</name>
<evidence type="ECO:0000313" key="1">
    <source>
        <dbReference type="EMBL" id="KAI8008809.1"/>
    </source>
</evidence>